<sequence>MLIKSTTNGKLYNIRLAEIDAKLGTRVTDILEELDDNFVADHAVDEATNAYLASQEEIDSMISFWRSEAAAWDRCDPECYLGDPADFFSADIVEDARENGSALPLYYAVFVDEIE</sequence>
<dbReference type="EMBL" id="BK016126">
    <property type="protein sequence ID" value="DAF97101.1"/>
    <property type="molecule type" value="Genomic_DNA"/>
</dbReference>
<name>A0A8S5URJ2_9CAUD</name>
<protein>
    <submittedName>
        <fullName evidence="1">Uncharacterized protein</fullName>
    </submittedName>
</protein>
<reference evidence="1" key="1">
    <citation type="journal article" date="2021" name="Proc. Natl. Acad. Sci. U.S.A.">
        <title>A Catalog of Tens of Thousands of Viruses from Human Metagenomes Reveals Hidden Associations with Chronic Diseases.</title>
        <authorList>
            <person name="Tisza M.J."/>
            <person name="Buck C.B."/>
        </authorList>
    </citation>
    <scope>NUCLEOTIDE SEQUENCE</scope>
    <source>
        <strain evidence="1">Cthae16</strain>
    </source>
</reference>
<proteinExistence type="predicted"/>
<organism evidence="1">
    <name type="scientific">Siphoviridae sp. cthae16</name>
    <dbReference type="NCBI Taxonomy" id="2825617"/>
    <lineage>
        <taxon>Viruses</taxon>
        <taxon>Duplodnaviria</taxon>
        <taxon>Heunggongvirae</taxon>
        <taxon>Uroviricota</taxon>
        <taxon>Caudoviricetes</taxon>
    </lineage>
</organism>
<accession>A0A8S5URJ2</accession>
<evidence type="ECO:0000313" key="1">
    <source>
        <dbReference type="EMBL" id="DAF97101.1"/>
    </source>
</evidence>